<name>A0ABU1TUQ7_9FLAO</name>
<protein>
    <submittedName>
        <fullName evidence="2">Uncharacterized protein</fullName>
    </submittedName>
</protein>
<dbReference type="RefSeq" id="WP_310028861.1">
    <property type="nucleotide sequence ID" value="NZ_JAVDVI010000025.1"/>
</dbReference>
<comment type="caution">
    <text evidence="2">The sequence shown here is derived from an EMBL/GenBank/DDBJ whole genome shotgun (WGS) entry which is preliminary data.</text>
</comment>
<feature type="signal peptide" evidence="1">
    <location>
        <begin position="1"/>
        <end position="21"/>
    </location>
</feature>
<sequence>MKPIFYIFFTLFIILSNLACAQKTDKVQNENTYHSEMIRDSIFENVIQIIDNNVATNGIDYIFDVSISKNTQVPVLFIQTKVPLNLLPTIYPEFSKIIVITPNWTYYAEVSGNQPKGVDCAEPMASSIVYEFNRENGKLQKDSLVIKGGNGFPEMKFSEYNQLKNNEIKIYYTESYGSDCCPRDQQLDNKPTREEFISFFEKENKVKITDTYAEMRGKEGEVNFYYTLNQLSNHLKLKFILERDFYRIINRHTKDIIKTPQIYTPKTITLHNKIEKL</sequence>
<dbReference type="Proteomes" id="UP001255185">
    <property type="component" value="Unassembled WGS sequence"/>
</dbReference>
<dbReference type="EMBL" id="JAVDVI010000025">
    <property type="protein sequence ID" value="MDR6969614.1"/>
    <property type="molecule type" value="Genomic_DNA"/>
</dbReference>
<feature type="chain" id="PRO_5047493914" evidence="1">
    <location>
        <begin position="22"/>
        <end position="277"/>
    </location>
</feature>
<proteinExistence type="predicted"/>
<evidence type="ECO:0000256" key="1">
    <source>
        <dbReference type="SAM" id="SignalP"/>
    </source>
</evidence>
<reference evidence="2 3" key="1">
    <citation type="submission" date="2023-07" db="EMBL/GenBank/DDBJ databases">
        <title>Sorghum-associated microbial communities from plants grown in Nebraska, USA.</title>
        <authorList>
            <person name="Schachtman D."/>
        </authorList>
    </citation>
    <scope>NUCLEOTIDE SEQUENCE [LARGE SCALE GENOMIC DNA]</scope>
    <source>
        <strain evidence="2 3">3773</strain>
    </source>
</reference>
<gene>
    <name evidence="2" type="ORF">J2X31_003647</name>
</gene>
<keyword evidence="1" id="KW-0732">Signal</keyword>
<evidence type="ECO:0000313" key="2">
    <source>
        <dbReference type="EMBL" id="MDR6969614.1"/>
    </source>
</evidence>
<evidence type="ECO:0000313" key="3">
    <source>
        <dbReference type="Proteomes" id="UP001255185"/>
    </source>
</evidence>
<keyword evidence="3" id="KW-1185">Reference proteome</keyword>
<accession>A0ABU1TUQ7</accession>
<organism evidence="2 3">
    <name type="scientific">Flavobacterium arsenatis</name>
    <dbReference type="NCBI Taxonomy" id="1484332"/>
    <lineage>
        <taxon>Bacteria</taxon>
        <taxon>Pseudomonadati</taxon>
        <taxon>Bacteroidota</taxon>
        <taxon>Flavobacteriia</taxon>
        <taxon>Flavobacteriales</taxon>
        <taxon>Flavobacteriaceae</taxon>
        <taxon>Flavobacterium</taxon>
    </lineage>
</organism>